<dbReference type="EMBL" id="GBXM01075075">
    <property type="protein sequence ID" value="JAH33502.1"/>
    <property type="molecule type" value="Transcribed_RNA"/>
</dbReference>
<accession>A0A0E9RX90</accession>
<reference evidence="2" key="1">
    <citation type="submission" date="2014-11" db="EMBL/GenBank/DDBJ databases">
        <authorList>
            <person name="Amaro Gonzalez C."/>
        </authorList>
    </citation>
    <scope>NUCLEOTIDE SEQUENCE</scope>
</reference>
<proteinExistence type="predicted"/>
<evidence type="ECO:0000256" key="1">
    <source>
        <dbReference type="SAM" id="MobiDB-lite"/>
    </source>
</evidence>
<feature type="region of interest" description="Disordered" evidence="1">
    <location>
        <begin position="1"/>
        <end position="23"/>
    </location>
</feature>
<name>A0A0E9RX90_ANGAN</name>
<sequence length="23" mass="2570">MHTFPFSQQSNSLGMSQNVKITS</sequence>
<dbReference type="AlphaFoldDB" id="A0A0E9RX90"/>
<organism evidence="2">
    <name type="scientific">Anguilla anguilla</name>
    <name type="common">European freshwater eel</name>
    <name type="synonym">Muraena anguilla</name>
    <dbReference type="NCBI Taxonomy" id="7936"/>
    <lineage>
        <taxon>Eukaryota</taxon>
        <taxon>Metazoa</taxon>
        <taxon>Chordata</taxon>
        <taxon>Craniata</taxon>
        <taxon>Vertebrata</taxon>
        <taxon>Euteleostomi</taxon>
        <taxon>Actinopterygii</taxon>
        <taxon>Neopterygii</taxon>
        <taxon>Teleostei</taxon>
        <taxon>Anguilliformes</taxon>
        <taxon>Anguillidae</taxon>
        <taxon>Anguilla</taxon>
    </lineage>
</organism>
<evidence type="ECO:0000313" key="2">
    <source>
        <dbReference type="EMBL" id="JAH33502.1"/>
    </source>
</evidence>
<protein>
    <submittedName>
        <fullName evidence="2">Uncharacterized protein</fullName>
    </submittedName>
</protein>
<reference evidence="2" key="2">
    <citation type="journal article" date="2015" name="Fish Shellfish Immunol.">
        <title>Early steps in the European eel (Anguilla anguilla)-Vibrio vulnificus interaction in the gills: Role of the RtxA13 toxin.</title>
        <authorList>
            <person name="Callol A."/>
            <person name="Pajuelo D."/>
            <person name="Ebbesson L."/>
            <person name="Teles M."/>
            <person name="MacKenzie S."/>
            <person name="Amaro C."/>
        </authorList>
    </citation>
    <scope>NUCLEOTIDE SEQUENCE</scope>
</reference>